<dbReference type="RefSeq" id="WP_052132145.1">
    <property type="nucleotide sequence ID" value="NZ_JRAA01000002.1"/>
</dbReference>
<proteinExistence type="predicted"/>
<evidence type="ECO:0000313" key="4">
    <source>
        <dbReference type="Proteomes" id="UP000030856"/>
    </source>
</evidence>
<dbReference type="STRING" id="2340.JV46_03220"/>
<keyword evidence="4" id="KW-1185">Reference proteome</keyword>
<dbReference type="InterPro" id="IPR058581">
    <property type="entry name" value="TM_HPP"/>
</dbReference>
<keyword evidence="1" id="KW-0472">Membrane</keyword>
<organism evidence="3 4">
    <name type="scientific">Solemya velum gill symbiont</name>
    <dbReference type="NCBI Taxonomy" id="2340"/>
    <lineage>
        <taxon>Bacteria</taxon>
        <taxon>Pseudomonadati</taxon>
        <taxon>Pseudomonadota</taxon>
        <taxon>Gammaproteobacteria</taxon>
        <taxon>sulfur-oxidizing symbionts</taxon>
    </lineage>
</organism>
<evidence type="ECO:0000259" key="2">
    <source>
        <dbReference type="Pfam" id="PF04982"/>
    </source>
</evidence>
<feature type="transmembrane region" description="Helical" evidence="1">
    <location>
        <begin position="21"/>
        <end position="42"/>
    </location>
</feature>
<feature type="transmembrane region" description="Helical" evidence="1">
    <location>
        <begin position="148"/>
        <end position="167"/>
    </location>
</feature>
<gene>
    <name evidence="3" type="ORF">JV46_03220</name>
</gene>
<dbReference type="PANTHER" id="PTHR33741:SF5">
    <property type="entry name" value="TRANSMEMBRANE PROTEIN DDB_G0269096-RELATED"/>
    <property type="match status" value="1"/>
</dbReference>
<dbReference type="Pfam" id="PF04982">
    <property type="entry name" value="TM_HPP"/>
    <property type="match status" value="1"/>
</dbReference>
<dbReference type="Proteomes" id="UP000030856">
    <property type="component" value="Unassembled WGS sequence"/>
</dbReference>
<keyword evidence="1" id="KW-0812">Transmembrane</keyword>
<dbReference type="PATRIC" id="fig|2340.3.peg.1429"/>
<dbReference type="AlphaFoldDB" id="A0A0B0H824"/>
<accession>A0A0B0H824</accession>
<dbReference type="GeneID" id="86990846"/>
<evidence type="ECO:0000256" key="1">
    <source>
        <dbReference type="SAM" id="Phobius"/>
    </source>
</evidence>
<sequence length="315" mass="34752">MKTLFDILGIEWREVSHRERIVSALGAFLGIAAVVLTSRYFLGDEDSYLVIASMGASAVLLFAVPHGALAQPWSVVGGHLVSALLGVTCSLMIPSDLLAAPLAVALAVGAMHYLRCIHPPGGATALVAVIGGSEIEALGYQFVLTPVLANTLAILVTAILFNLFFEWRRYPTWLYQRLAVKKEQLSSESYEAIAHEDFVYALSEINSYIDVSENDLLRIYELATRSRQNRRLSPDELMSGHYYSNGKPGDAWSIRRIIDISSDEAGRDDGIIYRIVEGEGAPSNGSATSAEFTRWCRYEVFREGDNWRRVEDKSG</sequence>
<reference evidence="3 4" key="1">
    <citation type="journal article" date="2014" name="BMC Genomics">
        <title>The genome of the intracellular bacterium of the coastal bivalve, Solemya velum: a blueprint for thriving in and out of symbiosis.</title>
        <authorList>
            <person name="Dmytrenko O."/>
            <person name="Russell S.L."/>
            <person name="Loo W.T."/>
            <person name="Fontanez K.M."/>
            <person name="Liao L."/>
            <person name="Roeselers G."/>
            <person name="Sharma R."/>
            <person name="Stewart F.J."/>
            <person name="Newton I.L."/>
            <person name="Woyke T."/>
            <person name="Wu D."/>
            <person name="Lang J.M."/>
            <person name="Eisen J.A."/>
            <person name="Cavanaugh C.M."/>
        </authorList>
    </citation>
    <scope>NUCLEOTIDE SEQUENCE [LARGE SCALE GENOMIC DNA]</scope>
    <source>
        <strain evidence="3 4">WH</strain>
    </source>
</reference>
<name>A0A0B0H824_SOVGS</name>
<protein>
    <submittedName>
        <fullName evidence="3">CBS-domain-containing membrane protein</fullName>
    </submittedName>
</protein>
<feature type="domain" description="HPP transmembrane region" evidence="2">
    <location>
        <begin position="14"/>
        <end position="171"/>
    </location>
</feature>
<dbReference type="InterPro" id="IPR007065">
    <property type="entry name" value="HPP"/>
</dbReference>
<evidence type="ECO:0000313" key="3">
    <source>
        <dbReference type="EMBL" id="KHF24792.1"/>
    </source>
</evidence>
<dbReference type="eggNOG" id="COG3448">
    <property type="taxonomic scope" value="Bacteria"/>
</dbReference>
<dbReference type="PANTHER" id="PTHR33741">
    <property type="entry name" value="TRANSMEMBRANE PROTEIN DDB_G0269096-RELATED"/>
    <property type="match status" value="1"/>
</dbReference>
<dbReference type="OrthoDB" id="9811720at2"/>
<keyword evidence="1" id="KW-1133">Transmembrane helix</keyword>
<dbReference type="EMBL" id="JRAA01000002">
    <property type="protein sequence ID" value="KHF24792.1"/>
    <property type="molecule type" value="Genomic_DNA"/>
</dbReference>
<comment type="caution">
    <text evidence="3">The sequence shown here is derived from an EMBL/GenBank/DDBJ whole genome shotgun (WGS) entry which is preliminary data.</text>
</comment>
<feature type="transmembrane region" description="Helical" evidence="1">
    <location>
        <begin position="48"/>
        <end position="68"/>
    </location>
</feature>